<feature type="compositionally biased region" description="Polar residues" evidence="2">
    <location>
        <begin position="14"/>
        <end position="31"/>
    </location>
</feature>
<dbReference type="SMART" id="SM00228">
    <property type="entry name" value="PDZ"/>
    <property type="match status" value="1"/>
</dbReference>
<dbReference type="PANTHER" id="PTHR22939:SF129">
    <property type="entry name" value="SERINE PROTEASE HTRA2, MITOCHONDRIAL"/>
    <property type="match status" value="1"/>
</dbReference>
<evidence type="ECO:0000256" key="1">
    <source>
        <dbReference type="ARBA" id="ARBA00010541"/>
    </source>
</evidence>
<protein>
    <submittedName>
        <fullName evidence="4">PDZ domain-containing protein</fullName>
    </submittedName>
</protein>
<dbReference type="Gene3D" id="2.30.42.10">
    <property type="match status" value="1"/>
</dbReference>
<evidence type="ECO:0000313" key="5">
    <source>
        <dbReference type="Proteomes" id="UP000273119"/>
    </source>
</evidence>
<evidence type="ECO:0000259" key="3">
    <source>
        <dbReference type="PROSITE" id="PS50106"/>
    </source>
</evidence>
<organism evidence="4 5">
    <name type="scientific">Galactobacter caseinivorans</name>
    <dbReference type="NCBI Taxonomy" id="2676123"/>
    <lineage>
        <taxon>Bacteria</taxon>
        <taxon>Bacillati</taxon>
        <taxon>Actinomycetota</taxon>
        <taxon>Actinomycetes</taxon>
        <taxon>Micrococcales</taxon>
        <taxon>Micrococcaceae</taxon>
        <taxon>Galactobacter</taxon>
    </lineage>
</organism>
<dbReference type="PROSITE" id="PS50106">
    <property type="entry name" value="PDZ"/>
    <property type="match status" value="1"/>
</dbReference>
<proteinExistence type="inferred from homology"/>
<keyword evidence="5" id="KW-1185">Reference proteome</keyword>
<dbReference type="InterPro" id="IPR036034">
    <property type="entry name" value="PDZ_sf"/>
</dbReference>
<reference evidence="4 5" key="1">
    <citation type="submission" date="2018-07" db="EMBL/GenBank/DDBJ databases">
        <title>Arthrobacter sp. nov., isolated from raw cow's milk with high bacterial count.</title>
        <authorList>
            <person name="Hahne J."/>
            <person name="Isele D."/>
            <person name="Lipski A."/>
        </authorList>
    </citation>
    <scope>NUCLEOTIDE SEQUENCE [LARGE SCALE GENOMIC DNA]</scope>
    <source>
        <strain evidence="4 5">JZ R-183</strain>
    </source>
</reference>
<dbReference type="Pfam" id="PF13180">
    <property type="entry name" value="PDZ_2"/>
    <property type="match status" value="1"/>
</dbReference>
<comment type="similarity">
    <text evidence="1">Belongs to the peptidase S1C family.</text>
</comment>
<sequence length="106" mass="10620">MIEKGEATHGQLGVTIQSNASREGGNTSRFTTGARVATATADSPAGKAGVQSGDIIVGVGGKRVVDATDVTATVRSYAAGAEVPVKVKRGDNEMEFKVTLGAASVG</sequence>
<name>A0A496PN57_9MICC</name>
<dbReference type="InterPro" id="IPR001478">
    <property type="entry name" value="PDZ"/>
</dbReference>
<evidence type="ECO:0000256" key="2">
    <source>
        <dbReference type="SAM" id="MobiDB-lite"/>
    </source>
</evidence>
<dbReference type="AlphaFoldDB" id="A0A496PN57"/>
<dbReference type="SUPFAM" id="SSF50156">
    <property type="entry name" value="PDZ domain-like"/>
    <property type="match status" value="1"/>
</dbReference>
<dbReference type="PANTHER" id="PTHR22939">
    <property type="entry name" value="SERINE PROTEASE FAMILY S1C HTRA-RELATED"/>
    <property type="match status" value="1"/>
</dbReference>
<comment type="caution">
    <text evidence="4">The sequence shown here is derived from an EMBL/GenBank/DDBJ whole genome shotgun (WGS) entry which is preliminary data.</text>
</comment>
<dbReference type="EMBL" id="QQXL01000001">
    <property type="protein sequence ID" value="RKW71971.1"/>
    <property type="molecule type" value="Genomic_DNA"/>
</dbReference>
<accession>A0A496PN57</accession>
<feature type="domain" description="PDZ" evidence="3">
    <location>
        <begin position="1"/>
        <end position="91"/>
    </location>
</feature>
<evidence type="ECO:0000313" key="4">
    <source>
        <dbReference type="EMBL" id="RKW71971.1"/>
    </source>
</evidence>
<dbReference type="Proteomes" id="UP000273119">
    <property type="component" value="Unassembled WGS sequence"/>
</dbReference>
<gene>
    <name evidence="4" type="ORF">DWQ67_01970</name>
</gene>
<feature type="region of interest" description="Disordered" evidence="2">
    <location>
        <begin position="1"/>
        <end position="52"/>
    </location>
</feature>